<evidence type="ECO:0000259" key="1">
    <source>
        <dbReference type="Pfam" id="PF04230"/>
    </source>
</evidence>
<dbReference type="InterPro" id="IPR028098">
    <property type="entry name" value="Glyco_trans_4-like_N"/>
</dbReference>
<gene>
    <name evidence="3" type="primary">csaB</name>
    <name evidence="3" type="ORF">IAC74_01370</name>
</gene>
<organism evidence="3 4">
    <name type="scientific">Candidatus Aphodoplasma excrementigallinarum</name>
    <dbReference type="NCBI Taxonomy" id="2840673"/>
    <lineage>
        <taxon>Bacteria</taxon>
        <taxon>Bacillati</taxon>
        <taxon>Bacillota</taxon>
        <taxon>Clostridia</taxon>
        <taxon>Eubacteriales</taxon>
        <taxon>Candidatus Aphodoplasma</taxon>
    </lineage>
</organism>
<dbReference type="InterPro" id="IPR007345">
    <property type="entry name" value="Polysacch_pyruvyl_Trfase"/>
</dbReference>
<dbReference type="InterPro" id="IPR019896">
    <property type="entry name" value="Polysacch_pyruvyl_Trfase_CsaB"/>
</dbReference>
<dbReference type="NCBIfam" id="TIGR03609">
    <property type="entry name" value="S_layer_CsaB"/>
    <property type="match status" value="1"/>
</dbReference>
<dbReference type="Gene3D" id="3.40.50.2000">
    <property type="entry name" value="Glycogen Phosphorylase B"/>
    <property type="match status" value="3"/>
</dbReference>
<reference evidence="3" key="2">
    <citation type="journal article" date="2021" name="PeerJ">
        <title>Extensive microbial diversity within the chicken gut microbiome revealed by metagenomics and culture.</title>
        <authorList>
            <person name="Gilroy R."/>
            <person name="Ravi A."/>
            <person name="Getino M."/>
            <person name="Pursley I."/>
            <person name="Horton D.L."/>
            <person name="Alikhan N.F."/>
            <person name="Baker D."/>
            <person name="Gharbi K."/>
            <person name="Hall N."/>
            <person name="Watson M."/>
            <person name="Adriaenssens E.M."/>
            <person name="Foster-Nyarko E."/>
            <person name="Jarju S."/>
            <person name="Secka A."/>
            <person name="Antonio M."/>
            <person name="Oren A."/>
            <person name="Chaudhuri R.R."/>
            <person name="La Ragione R."/>
            <person name="Hildebrand F."/>
            <person name="Pallen M.J."/>
        </authorList>
    </citation>
    <scope>NUCLEOTIDE SEQUENCE</scope>
    <source>
        <strain evidence="3">4920</strain>
    </source>
</reference>
<feature type="domain" description="Glycosyltransferase subfamily 4-like N-terminal" evidence="2">
    <location>
        <begin position="12"/>
        <end position="163"/>
    </location>
</feature>
<dbReference type="AlphaFoldDB" id="A0A9D1NG08"/>
<dbReference type="PANTHER" id="PTHR36836:SF1">
    <property type="entry name" value="COLANIC ACID BIOSYNTHESIS PROTEIN WCAK"/>
    <property type="match status" value="1"/>
</dbReference>
<comment type="caution">
    <text evidence="3">The sequence shown here is derived from an EMBL/GenBank/DDBJ whole genome shotgun (WGS) entry which is preliminary data.</text>
</comment>
<dbReference type="Proteomes" id="UP000886743">
    <property type="component" value="Unassembled WGS sequence"/>
</dbReference>
<feature type="domain" description="Polysaccharide pyruvyl transferase" evidence="1">
    <location>
        <begin position="391"/>
        <end position="672"/>
    </location>
</feature>
<dbReference type="Pfam" id="PF04230">
    <property type="entry name" value="PS_pyruv_trans"/>
    <property type="match status" value="1"/>
</dbReference>
<protein>
    <submittedName>
        <fullName evidence="3">Polysaccharide pyruvyl transferase CsaB</fullName>
    </submittedName>
</protein>
<evidence type="ECO:0000313" key="3">
    <source>
        <dbReference type="EMBL" id="HIV02195.1"/>
    </source>
</evidence>
<dbReference type="Pfam" id="PF13692">
    <property type="entry name" value="Glyco_trans_1_4"/>
    <property type="match status" value="1"/>
</dbReference>
<dbReference type="GO" id="GO:0016740">
    <property type="term" value="F:transferase activity"/>
    <property type="evidence" value="ECO:0007669"/>
    <property type="project" value="UniProtKB-KW"/>
</dbReference>
<dbReference type="EMBL" id="DVOF01000041">
    <property type="protein sequence ID" value="HIV02195.1"/>
    <property type="molecule type" value="Genomic_DNA"/>
</dbReference>
<evidence type="ECO:0000259" key="2">
    <source>
        <dbReference type="Pfam" id="PF13439"/>
    </source>
</evidence>
<proteinExistence type="predicted"/>
<sequence length="754" mass="84395">LKILMATMGMEIGGAETHILELSLELKRRGFRVYVASNGGVYEKNLEAAGIRHYRLPLHNKRLSNMLRSYRGLKRIIREERIDIVHGHARIPSFLCGLLHKKMKFPFITTAHWVFKLNPLLRLMTDWGQLTVAVSNDIKTYLINNYGVPESDISVTINGIDTNKFSDNIDASAVEQEFDLSPDRTRIVYVSRMDSSRSLVAHHLIEVAPKLDAQVENLEIVIVGDGDDFAAVKAEADAVNAQAGRPLIKLTGARTDINQFIKTGKIFVGVSRSALEAMAAGKPSIIAGNEGYIGIFDESKLEDCIRTNFCCRGCQMPSAGLLYRDILTLLRDTDEAALARLGTYGRETILEHYSVSRMTQDYIDAYERLLMEKKLLNDVVISGYYGFKNNGDDALLSAIIEDLKEQVPELKICVLSYRPYETQAIYGVEAVNRFNLPFIARAMKGAKLLVSGGGSLIQDGTSTQSLIYYLYIMRMARKRGLRSMLYANGIGPLVHRANVRRARRALDALDLITLRDPASWDELEKIGLDRSRAILTADPAFNIEPASDEEVRAIFKKHGIDQNKRLAGISVRQWKMHGPGFEIHLANTVDYMSRELGLTPVFLNMQYPMDIKMSRAIMQQMKTKAYTISDTLSDTQMLGVIRSMDIVVGERLHTLIYAAAVGIPFVGIVYDPKIKAFMEYVGQKNYVDLDNVCFAALRKEIDFCIAHRDEICSQLAEKTKRMRALAKETAVLAVSLIRGNGAQEEAAHGQNHGN</sequence>
<keyword evidence="3" id="KW-0808">Transferase</keyword>
<dbReference type="PANTHER" id="PTHR36836">
    <property type="entry name" value="COLANIC ACID BIOSYNTHESIS PROTEIN WCAK"/>
    <property type="match status" value="1"/>
</dbReference>
<name>A0A9D1NG08_9FIRM</name>
<dbReference type="Pfam" id="PF13439">
    <property type="entry name" value="Glyco_transf_4"/>
    <property type="match status" value="1"/>
</dbReference>
<accession>A0A9D1NG08</accession>
<feature type="non-terminal residue" evidence="3">
    <location>
        <position position="1"/>
    </location>
</feature>
<dbReference type="SUPFAM" id="SSF53756">
    <property type="entry name" value="UDP-Glycosyltransferase/glycogen phosphorylase"/>
    <property type="match status" value="1"/>
</dbReference>
<evidence type="ECO:0000313" key="4">
    <source>
        <dbReference type="Proteomes" id="UP000886743"/>
    </source>
</evidence>
<reference evidence="3" key="1">
    <citation type="submission" date="2020-10" db="EMBL/GenBank/DDBJ databases">
        <authorList>
            <person name="Gilroy R."/>
        </authorList>
    </citation>
    <scope>NUCLEOTIDE SEQUENCE</scope>
    <source>
        <strain evidence="3">4920</strain>
    </source>
</reference>